<keyword evidence="3" id="KW-1185">Reference proteome</keyword>
<evidence type="ECO:0000313" key="2">
    <source>
        <dbReference type="EMBL" id="CCU55658.1"/>
    </source>
</evidence>
<keyword evidence="1" id="KW-0472">Membrane</keyword>
<name>A0A916KPJ0_CBEPV</name>
<evidence type="ECO:0000256" key="1">
    <source>
        <dbReference type="SAM" id="Phobius"/>
    </source>
</evidence>
<dbReference type="Proteomes" id="UP000792220">
    <property type="component" value="Genome"/>
</dbReference>
<dbReference type="KEGG" id="vg:15613080"/>
<gene>
    <name evidence="2" type="ORF">CHBEV_090</name>
</gene>
<reference evidence="2" key="1">
    <citation type="journal article" date="2013" name="J. Virol.">
        <title>New Insights into the Evolution of Entomopoxvirinae from the Complete Genome Sequences of Four Entomopoxviruses Infecting Adoxophyes honmai, Choristoneura biennis, Choristoneura rosaceana, and Mythimna separata.</title>
        <authorList>
            <person name="Theze J."/>
            <person name="Takatsuka J."/>
            <person name="Li Z."/>
            <person name="Gallais J."/>
            <person name="Doucet D."/>
            <person name="Arif B."/>
            <person name="Nakai M."/>
            <person name="Herniou E.A."/>
        </authorList>
    </citation>
    <scope>NUCLEOTIDE SEQUENCE</scope>
</reference>
<dbReference type="EMBL" id="HF679132">
    <property type="protein sequence ID" value="CCU55658.1"/>
    <property type="molecule type" value="Genomic_DNA"/>
</dbReference>
<protein>
    <submittedName>
        <fullName evidence="2">Uncharacterized protein</fullName>
    </submittedName>
</protein>
<keyword evidence="1" id="KW-1133">Transmembrane helix</keyword>
<evidence type="ECO:0000313" key="3">
    <source>
        <dbReference type="Proteomes" id="UP000792220"/>
    </source>
</evidence>
<organism evidence="2 3">
    <name type="scientific">Choristoneura biennis entomopoxvirus</name>
    <name type="common">CbEPV</name>
    <dbReference type="NCBI Taxonomy" id="10288"/>
    <lineage>
        <taxon>Viruses</taxon>
        <taxon>Varidnaviria</taxon>
        <taxon>Bamfordvirae</taxon>
        <taxon>Nucleocytoviricota</taxon>
        <taxon>Pokkesviricetes</taxon>
        <taxon>Chitovirales</taxon>
        <taxon>Poxviridae</taxon>
        <taxon>Entomopoxvirinae</taxon>
        <taxon>Betaentomopoxvirus</taxon>
        <taxon>Betaentomopoxvirus cbiennis</taxon>
    </lineage>
</organism>
<keyword evidence="1" id="KW-0812">Transmembrane</keyword>
<dbReference type="GeneID" id="15613080"/>
<proteinExistence type="predicted"/>
<dbReference type="RefSeq" id="YP_008004160.1">
    <property type="nucleotide sequence ID" value="NC_021248.1"/>
</dbReference>
<organismHost>
    <name type="scientific">Choristoneura fumiferana</name>
    <name type="common">Spruce budworm moth</name>
    <name type="synonym">Archips fumiferana</name>
    <dbReference type="NCBI Taxonomy" id="7141"/>
</organismHost>
<accession>A0A916KPJ0</accession>
<sequence length="75" mass="8565">MFINLSSSHLFNIKLLPLISINDFLFSNLSFKIFLSFILFLILLILIISISFILFLSIVHKSIGLGLYFSSIIIL</sequence>
<feature type="transmembrane region" description="Helical" evidence="1">
    <location>
        <begin position="33"/>
        <end position="59"/>
    </location>
</feature>